<dbReference type="InterPro" id="IPR008189">
    <property type="entry name" value="rRNA_ssu_MeTfrase_I"/>
</dbReference>
<dbReference type="InterPro" id="IPR035996">
    <property type="entry name" value="4pyrrol_Methylase_sf"/>
</dbReference>
<dbReference type="PANTHER" id="PTHR46111">
    <property type="entry name" value="RIBOSOMAL RNA SMALL SUBUNIT METHYLTRANSFERASE I"/>
    <property type="match status" value="1"/>
</dbReference>
<dbReference type="InterPro" id="IPR014777">
    <property type="entry name" value="4pyrrole_Mease_sub1"/>
</dbReference>
<dbReference type="HAMAP" id="MF_01877">
    <property type="entry name" value="16SrRNA_methyltr_I"/>
    <property type="match status" value="1"/>
</dbReference>
<name>A0ABY7U835_9CORY</name>
<evidence type="ECO:0000256" key="1">
    <source>
        <dbReference type="ARBA" id="ARBA00022490"/>
    </source>
</evidence>
<protein>
    <recommendedName>
        <fullName evidence="6">Ribosomal RNA small subunit methyltransferase I</fullName>
        <ecNumber evidence="6">2.1.1.198</ecNumber>
    </recommendedName>
    <alternativeName>
        <fullName evidence="6">16S rRNA 2'-O-ribose C1402 methyltransferase</fullName>
    </alternativeName>
    <alternativeName>
        <fullName evidence="6">rRNA (cytidine-2'-O-)-methyltransferase RsmI</fullName>
    </alternativeName>
</protein>
<keyword evidence="3 6" id="KW-0489">Methyltransferase</keyword>
<sequence>MTDTVSLPHLDPLPRGVVLAATPLGNIGDASLRLIQALQDADVIAAEDTRRARALADALGVSPRGTFVSNFDHNEQERLPRLLDAARSGTVLVVTDAGMPVVSDPGYVLVQAAVEAGVPVTCLPGPSAVTTALALSGLGVGKFSFDGFAPRKDGPRAKWLESLKGQNRATVFFESPHRLAATLAVAAEVLGAEHPAAVCRELTKTFEEVRRGGLGELAEWAEDNARGEIAVVLDAAGEDAVDIDKLVAQVAELTAGGMRLKAACKQVAAGTEVSNRELYDAAVSAKQN</sequence>
<evidence type="ECO:0000256" key="2">
    <source>
        <dbReference type="ARBA" id="ARBA00022552"/>
    </source>
</evidence>
<evidence type="ECO:0000259" key="7">
    <source>
        <dbReference type="Pfam" id="PF00590"/>
    </source>
</evidence>
<dbReference type="PANTHER" id="PTHR46111:SF1">
    <property type="entry name" value="RIBOSOMAL RNA SMALL SUBUNIT METHYLTRANSFERASE I"/>
    <property type="match status" value="1"/>
</dbReference>
<keyword evidence="9" id="KW-1185">Reference proteome</keyword>
<dbReference type="InterPro" id="IPR014776">
    <property type="entry name" value="4pyrrole_Mease_sub2"/>
</dbReference>
<evidence type="ECO:0000313" key="9">
    <source>
        <dbReference type="Proteomes" id="UP001220064"/>
    </source>
</evidence>
<dbReference type="SUPFAM" id="SSF53790">
    <property type="entry name" value="Tetrapyrrole methylase"/>
    <property type="match status" value="1"/>
</dbReference>
<comment type="function">
    <text evidence="6">Catalyzes the 2'-O-methylation of the ribose of cytidine 1402 (C1402) in 16S rRNA.</text>
</comment>
<dbReference type="Gene3D" id="3.40.1010.10">
    <property type="entry name" value="Cobalt-precorrin-4 Transmethylase, Domain 1"/>
    <property type="match status" value="1"/>
</dbReference>
<dbReference type="RefSeq" id="WP_022862850.1">
    <property type="nucleotide sequence ID" value="NZ_ATVG01000004.1"/>
</dbReference>
<dbReference type="Gene3D" id="3.30.950.10">
    <property type="entry name" value="Methyltransferase, Cobalt-precorrin-4 Transmethylase, Domain 2"/>
    <property type="match status" value="1"/>
</dbReference>
<dbReference type="NCBIfam" id="TIGR00096">
    <property type="entry name" value="16S rRNA (cytidine(1402)-2'-O)-methyltransferase"/>
    <property type="match status" value="1"/>
</dbReference>
<comment type="catalytic activity">
    <reaction evidence="6">
        <text>cytidine(1402) in 16S rRNA + S-adenosyl-L-methionine = 2'-O-methylcytidine(1402) in 16S rRNA + S-adenosyl-L-homocysteine + H(+)</text>
        <dbReference type="Rhea" id="RHEA:42924"/>
        <dbReference type="Rhea" id="RHEA-COMP:10285"/>
        <dbReference type="Rhea" id="RHEA-COMP:10286"/>
        <dbReference type="ChEBI" id="CHEBI:15378"/>
        <dbReference type="ChEBI" id="CHEBI:57856"/>
        <dbReference type="ChEBI" id="CHEBI:59789"/>
        <dbReference type="ChEBI" id="CHEBI:74495"/>
        <dbReference type="ChEBI" id="CHEBI:82748"/>
        <dbReference type="EC" id="2.1.1.198"/>
    </reaction>
</comment>
<feature type="domain" description="Tetrapyrrole methylase" evidence="7">
    <location>
        <begin position="17"/>
        <end position="218"/>
    </location>
</feature>
<evidence type="ECO:0000256" key="6">
    <source>
        <dbReference type="HAMAP-Rule" id="MF_01877"/>
    </source>
</evidence>
<dbReference type="Proteomes" id="UP001220064">
    <property type="component" value="Chromosome"/>
</dbReference>
<keyword evidence="5 6" id="KW-0949">S-adenosyl-L-methionine</keyword>
<gene>
    <name evidence="6 8" type="primary">rsmI</name>
    <name evidence="8" type="ORF">CMASS_03375</name>
</gene>
<dbReference type="GO" id="GO:0032259">
    <property type="term" value="P:methylation"/>
    <property type="evidence" value="ECO:0007669"/>
    <property type="project" value="UniProtKB-KW"/>
</dbReference>
<proteinExistence type="inferred from homology"/>
<evidence type="ECO:0000256" key="4">
    <source>
        <dbReference type="ARBA" id="ARBA00022679"/>
    </source>
</evidence>
<dbReference type="GO" id="GO:0008168">
    <property type="term" value="F:methyltransferase activity"/>
    <property type="evidence" value="ECO:0007669"/>
    <property type="project" value="UniProtKB-KW"/>
</dbReference>
<dbReference type="InterPro" id="IPR000878">
    <property type="entry name" value="4pyrrol_Mease"/>
</dbReference>
<dbReference type="EC" id="2.1.1.198" evidence="6"/>
<evidence type="ECO:0000256" key="3">
    <source>
        <dbReference type="ARBA" id="ARBA00022603"/>
    </source>
</evidence>
<comment type="subcellular location">
    <subcellularLocation>
        <location evidence="6">Cytoplasm</location>
    </subcellularLocation>
</comment>
<accession>A0ABY7U835</accession>
<dbReference type="EMBL" id="CP063189">
    <property type="protein sequence ID" value="WCZ32129.1"/>
    <property type="molecule type" value="Genomic_DNA"/>
</dbReference>
<evidence type="ECO:0000313" key="8">
    <source>
        <dbReference type="EMBL" id="WCZ32129.1"/>
    </source>
</evidence>
<comment type="similarity">
    <text evidence="6">Belongs to the methyltransferase superfamily. RsmI family.</text>
</comment>
<evidence type="ECO:0000256" key="5">
    <source>
        <dbReference type="ARBA" id="ARBA00022691"/>
    </source>
</evidence>
<dbReference type="PIRSF" id="PIRSF005917">
    <property type="entry name" value="MTase_YraL"/>
    <property type="match status" value="1"/>
</dbReference>
<organism evidence="8 9">
    <name type="scientific">Corynebacterium massiliense DSM 45435</name>
    <dbReference type="NCBI Taxonomy" id="1121364"/>
    <lineage>
        <taxon>Bacteria</taxon>
        <taxon>Bacillati</taxon>
        <taxon>Actinomycetota</taxon>
        <taxon>Actinomycetes</taxon>
        <taxon>Mycobacteriales</taxon>
        <taxon>Corynebacteriaceae</taxon>
        <taxon>Corynebacterium</taxon>
    </lineage>
</organism>
<dbReference type="CDD" id="cd11648">
    <property type="entry name" value="RsmI"/>
    <property type="match status" value="1"/>
</dbReference>
<dbReference type="Pfam" id="PF00590">
    <property type="entry name" value="TP_methylase"/>
    <property type="match status" value="1"/>
</dbReference>
<reference evidence="8 9" key="1">
    <citation type="submission" date="2020-10" db="EMBL/GenBank/DDBJ databases">
        <title>Complete genome sequence of Corynebacterium massiliense DSM 45435, type strain of Corynebacterium massiliense.</title>
        <authorList>
            <person name="Busche T."/>
            <person name="Kalinowski J."/>
            <person name="Ruckert C."/>
        </authorList>
    </citation>
    <scope>NUCLEOTIDE SEQUENCE [LARGE SCALE GENOMIC DNA]</scope>
    <source>
        <strain evidence="8 9">DSM 45435</strain>
    </source>
</reference>
<keyword evidence="4 6" id="KW-0808">Transferase</keyword>
<keyword evidence="2 6" id="KW-0698">rRNA processing</keyword>
<keyword evidence="1 6" id="KW-0963">Cytoplasm</keyword>